<keyword evidence="3" id="KW-1185">Reference proteome</keyword>
<evidence type="ECO:0000313" key="3">
    <source>
        <dbReference type="Proteomes" id="UP000234323"/>
    </source>
</evidence>
<protein>
    <submittedName>
        <fullName evidence="2">Uncharacterized protein</fullName>
    </submittedName>
</protein>
<dbReference type="EMBL" id="LLXI01002539">
    <property type="protein sequence ID" value="PKY57400.1"/>
    <property type="molecule type" value="Genomic_DNA"/>
</dbReference>
<sequence>MVAKAIEDQVKEKELFKENVSKTAREIADRQTEVLFKEIQKANAERSVREKDSKSSKVTPSVDEEEVVALVNKYRKGASSIRNLEKSSDTKGHVTEDEVVEVIMNLRKENVTGEVPVSKEEVELYNKEISVDEKVGHKRCNKKELSREAVSSDGTDEESESEKRL</sequence>
<dbReference type="AlphaFoldDB" id="A0A2I1HEZ5"/>
<reference evidence="2 3" key="1">
    <citation type="submission" date="2015-10" db="EMBL/GenBank/DDBJ databases">
        <title>Genome analyses suggest a sexual origin of heterokaryosis in a supposedly ancient asexual fungus.</title>
        <authorList>
            <person name="Ropars J."/>
            <person name="Sedzielewska K."/>
            <person name="Noel J."/>
            <person name="Charron P."/>
            <person name="Farinelli L."/>
            <person name="Marton T."/>
            <person name="Kruger M."/>
            <person name="Pelin A."/>
            <person name="Brachmann A."/>
            <person name="Corradi N."/>
        </authorList>
    </citation>
    <scope>NUCLEOTIDE SEQUENCE [LARGE SCALE GENOMIC DNA]</scope>
    <source>
        <strain evidence="2 3">A4</strain>
    </source>
</reference>
<name>A0A2I1HEZ5_9GLOM</name>
<dbReference type="VEuPathDB" id="FungiDB:RhiirFUN_013787"/>
<evidence type="ECO:0000256" key="1">
    <source>
        <dbReference type="SAM" id="MobiDB-lite"/>
    </source>
</evidence>
<dbReference type="Proteomes" id="UP000234323">
    <property type="component" value="Unassembled WGS sequence"/>
</dbReference>
<comment type="caution">
    <text evidence="2">The sequence shown here is derived from an EMBL/GenBank/DDBJ whole genome shotgun (WGS) entry which is preliminary data.</text>
</comment>
<dbReference type="VEuPathDB" id="FungiDB:RhiirA1_490962"/>
<gene>
    <name evidence="2" type="ORF">RhiirA4_509838</name>
</gene>
<feature type="region of interest" description="Disordered" evidence="1">
    <location>
        <begin position="133"/>
        <end position="165"/>
    </location>
</feature>
<feature type="compositionally biased region" description="Acidic residues" evidence="1">
    <location>
        <begin position="154"/>
        <end position="165"/>
    </location>
</feature>
<proteinExistence type="predicted"/>
<organism evidence="2 3">
    <name type="scientific">Rhizophagus irregularis</name>
    <dbReference type="NCBI Taxonomy" id="588596"/>
    <lineage>
        <taxon>Eukaryota</taxon>
        <taxon>Fungi</taxon>
        <taxon>Fungi incertae sedis</taxon>
        <taxon>Mucoromycota</taxon>
        <taxon>Glomeromycotina</taxon>
        <taxon>Glomeromycetes</taxon>
        <taxon>Glomerales</taxon>
        <taxon>Glomeraceae</taxon>
        <taxon>Rhizophagus</taxon>
    </lineage>
</organism>
<accession>A0A2I1HEZ5</accession>
<dbReference type="VEuPathDB" id="FungiDB:FUN_010067"/>
<evidence type="ECO:0000313" key="2">
    <source>
        <dbReference type="EMBL" id="PKY57400.1"/>
    </source>
</evidence>